<dbReference type="PANTHER" id="PTHR23318">
    <property type="entry name" value="ATP SYNTHASE GAMMA-RELATED"/>
    <property type="match status" value="1"/>
</dbReference>
<comment type="subcellular location">
    <subcellularLocation>
        <location evidence="1">Nucleus</location>
    </subcellularLocation>
</comment>
<evidence type="ECO:0000313" key="6">
    <source>
        <dbReference type="EMBL" id="KAG5632602.1"/>
    </source>
</evidence>
<protein>
    <recommendedName>
        <fullName evidence="5">Serine/threonine-protein phosphatase 4 regulatory subunit 3-like central domain-containing protein</fullName>
    </recommendedName>
</protein>
<feature type="region of interest" description="Disordered" evidence="3">
    <location>
        <begin position="411"/>
        <end position="505"/>
    </location>
</feature>
<feature type="region of interest" description="Disordered" evidence="3">
    <location>
        <begin position="284"/>
        <end position="397"/>
    </location>
</feature>
<evidence type="ECO:0000256" key="2">
    <source>
        <dbReference type="ARBA" id="ARBA00023242"/>
    </source>
</evidence>
<feature type="compositionally biased region" description="Basic and acidic residues" evidence="3">
    <location>
        <begin position="434"/>
        <end position="448"/>
    </location>
</feature>
<feature type="compositionally biased region" description="Polar residues" evidence="3">
    <location>
        <begin position="411"/>
        <end position="422"/>
    </location>
</feature>
<reference evidence="6 7" key="1">
    <citation type="submission" date="2020-09" db="EMBL/GenBank/DDBJ databases">
        <title>De no assembly of potato wild relative species, Solanum commersonii.</title>
        <authorList>
            <person name="Cho K."/>
        </authorList>
    </citation>
    <scope>NUCLEOTIDE SEQUENCE [LARGE SCALE GENOMIC DNA]</scope>
    <source>
        <strain evidence="6">LZ3.2</strain>
        <tissue evidence="6">Leaf</tissue>
    </source>
</reference>
<feature type="compositionally biased region" description="Acidic residues" evidence="3">
    <location>
        <begin position="290"/>
        <end position="305"/>
    </location>
</feature>
<organism evidence="6 7">
    <name type="scientific">Solanum commersonii</name>
    <name type="common">Commerson's wild potato</name>
    <name type="synonym">Commerson's nightshade</name>
    <dbReference type="NCBI Taxonomy" id="4109"/>
    <lineage>
        <taxon>Eukaryota</taxon>
        <taxon>Viridiplantae</taxon>
        <taxon>Streptophyta</taxon>
        <taxon>Embryophyta</taxon>
        <taxon>Tracheophyta</taxon>
        <taxon>Spermatophyta</taxon>
        <taxon>Magnoliopsida</taxon>
        <taxon>eudicotyledons</taxon>
        <taxon>Gunneridae</taxon>
        <taxon>Pentapetalae</taxon>
        <taxon>asterids</taxon>
        <taxon>lamiids</taxon>
        <taxon>Solanales</taxon>
        <taxon>Solanaceae</taxon>
        <taxon>Solanoideae</taxon>
        <taxon>Solaneae</taxon>
        <taxon>Solanum</taxon>
    </lineage>
</organism>
<dbReference type="Proteomes" id="UP000824120">
    <property type="component" value="Chromosome 1"/>
</dbReference>
<feature type="domain" description="Serine/threonine-protein phosphatase 4 regulatory subunit 3-like central" evidence="5">
    <location>
        <begin position="183"/>
        <end position="263"/>
    </location>
</feature>
<feature type="compositionally biased region" description="Low complexity" evidence="3">
    <location>
        <begin position="306"/>
        <end position="318"/>
    </location>
</feature>
<keyword evidence="7" id="KW-1185">Reference proteome</keyword>
<dbReference type="AlphaFoldDB" id="A0A9J6B7N9"/>
<feature type="signal peptide" evidence="4">
    <location>
        <begin position="1"/>
        <end position="18"/>
    </location>
</feature>
<dbReference type="PANTHER" id="PTHR23318:SF0">
    <property type="entry name" value="SERINE_THREONINE-PROTEIN PHOSPHATASE 4 REGULATORY SUBUNIT 3"/>
    <property type="match status" value="1"/>
</dbReference>
<evidence type="ECO:0000256" key="4">
    <source>
        <dbReference type="SAM" id="SignalP"/>
    </source>
</evidence>
<dbReference type="InterPro" id="IPR051137">
    <property type="entry name" value="PP4R3-like"/>
</dbReference>
<proteinExistence type="predicted"/>
<feature type="chain" id="PRO_5039935234" description="Serine/threonine-protein phosphatase 4 regulatory subunit 3-like central domain-containing protein" evidence="4">
    <location>
        <begin position="19"/>
        <end position="505"/>
    </location>
</feature>
<comment type="caution">
    <text evidence="6">The sequence shown here is derived from an EMBL/GenBank/DDBJ whole genome shotgun (WGS) entry which is preliminary data.</text>
</comment>
<accession>A0A9J6B7N9</accession>
<dbReference type="GO" id="GO:0030289">
    <property type="term" value="C:protein phosphatase 4 complex"/>
    <property type="evidence" value="ECO:0007669"/>
    <property type="project" value="TreeGrafter"/>
</dbReference>
<dbReference type="InterPro" id="IPR006887">
    <property type="entry name" value="P4R3-like_central_dom"/>
</dbReference>
<dbReference type="EMBL" id="JACXVP010000001">
    <property type="protein sequence ID" value="KAG5632602.1"/>
    <property type="molecule type" value="Genomic_DNA"/>
</dbReference>
<dbReference type="OrthoDB" id="27483at2759"/>
<keyword evidence="4" id="KW-0732">Signal</keyword>
<gene>
    <name evidence="6" type="ORF">H5410_004319</name>
</gene>
<feature type="compositionally biased region" description="Basic and acidic residues" evidence="3">
    <location>
        <begin position="376"/>
        <end position="385"/>
    </location>
</feature>
<name>A0A9J6B7N9_SOLCO</name>
<feature type="compositionally biased region" description="Basic and acidic residues" evidence="3">
    <location>
        <begin position="349"/>
        <end position="359"/>
    </location>
</feature>
<dbReference type="GO" id="GO:0072542">
    <property type="term" value="F:protein phosphatase activator activity"/>
    <property type="evidence" value="ECO:0007669"/>
    <property type="project" value="TreeGrafter"/>
</dbReference>
<keyword evidence="2" id="KW-0539">Nucleus</keyword>
<evidence type="ECO:0000259" key="5">
    <source>
        <dbReference type="Pfam" id="PF04802"/>
    </source>
</evidence>
<dbReference type="GO" id="GO:0005654">
    <property type="term" value="C:nucleoplasm"/>
    <property type="evidence" value="ECO:0007669"/>
    <property type="project" value="TreeGrafter"/>
</dbReference>
<sequence length="505" mass="56453">MLVAIKLLMCAEISVVRGMLTDFGDDMHCQFNDILRSLLDSYASGLQRDTIVEIFYEKHLTGLVQTITLSCPPNGDSLSVSESANTDGGNVKQSCVKPEILLNICDLLCFCAVHHPYRIKCSFLLNNVVDKVLLLTRRREKYLVVAAVRFVRTLISRNDRINMTGFTGTGPRYRNRFYRKFPKDEYLMNHIAEKNLLKPIVNAFVANGDRYNLLNSAVLELFEYIRKDNLKILLKYLVDSFWDELVKFEKFSSINSLKVKYEQSLEDSGMRSVGNLLGPRKRVDERSLEKEEEDYFNEESDEEDSASASVVNASRVKSQLAVPNGSAPSYTSDRSGGVVDSGDDDNDEDYKPPPKKQPDNSDEDGADSFPLKRKVAPKEDPEPKRLQRIAKGSKSRDSVFAALCSTLSQAVLPSKTTESPADNGSAAPGSPQSDENKRSVEEANHDEEGSFSDNGNADFENHANKQATSKKNSERLHKSPDNRKHEEDCPLIQPKSSPEMAVNGS</sequence>
<evidence type="ECO:0000256" key="3">
    <source>
        <dbReference type="SAM" id="MobiDB-lite"/>
    </source>
</evidence>
<evidence type="ECO:0000313" key="7">
    <source>
        <dbReference type="Proteomes" id="UP000824120"/>
    </source>
</evidence>
<feature type="domain" description="Serine/threonine-protein phosphatase 4 regulatory subunit 3-like central" evidence="5">
    <location>
        <begin position="15"/>
        <end position="161"/>
    </location>
</feature>
<dbReference type="Pfam" id="PF04802">
    <property type="entry name" value="PP4R3"/>
    <property type="match status" value="2"/>
</dbReference>
<feature type="compositionally biased region" description="Basic and acidic residues" evidence="3">
    <location>
        <begin position="471"/>
        <end position="488"/>
    </location>
</feature>
<evidence type="ECO:0000256" key="1">
    <source>
        <dbReference type="ARBA" id="ARBA00004123"/>
    </source>
</evidence>